<dbReference type="EMBL" id="JPVQ01000017">
    <property type="protein sequence ID" value="KGR90539.1"/>
    <property type="molecule type" value="Genomic_DNA"/>
</dbReference>
<reference evidence="4 5" key="1">
    <citation type="submission" date="2014-02" db="EMBL/GenBank/DDBJ databases">
        <title>Draft genome sequence of Lysinibacillus massiliensis CCUG 49529.</title>
        <authorList>
            <person name="Zhang F."/>
            <person name="Wang G."/>
            <person name="Zhang L."/>
        </authorList>
    </citation>
    <scope>NUCLEOTIDE SEQUENCE [LARGE SCALE GENOMIC DNA]</scope>
    <source>
        <strain evidence="4 5">CCUG 49529</strain>
    </source>
</reference>
<feature type="domain" description="YvlB/LiaX N-terminal" evidence="3">
    <location>
        <begin position="3"/>
        <end position="34"/>
    </location>
</feature>
<dbReference type="Pfam" id="PF13349">
    <property type="entry name" value="DUF4097"/>
    <property type="match status" value="1"/>
</dbReference>
<comment type="caution">
    <text evidence="4">The sequence shown here is derived from an EMBL/GenBank/DDBJ whole genome shotgun (WGS) entry which is preliminary data.</text>
</comment>
<gene>
    <name evidence="4" type="ORF">CD30_10725</name>
</gene>
<feature type="region of interest" description="Disordered" evidence="1">
    <location>
        <begin position="30"/>
        <end position="60"/>
    </location>
</feature>
<dbReference type="Pfam" id="PF22746">
    <property type="entry name" value="SHOCT-like_DUF2089-C"/>
    <property type="match status" value="1"/>
</dbReference>
<dbReference type="InterPro" id="IPR025164">
    <property type="entry name" value="Toastrack_DUF4097"/>
</dbReference>
<dbReference type="Proteomes" id="UP000030595">
    <property type="component" value="Unassembled WGS sequence"/>
</dbReference>
<protein>
    <submittedName>
        <fullName evidence="4">Uncharacterized protein</fullName>
    </submittedName>
</protein>
<dbReference type="AlphaFoldDB" id="A0A0A3J0J3"/>
<accession>A0A0A3J0J3</accession>
<evidence type="ECO:0000259" key="2">
    <source>
        <dbReference type="Pfam" id="PF13349"/>
    </source>
</evidence>
<sequence length="408" mass="45953">MENERKRIIQLVENGTISSEEAIVLLEALSKEKESTQEKASTPLSVTNEEEKTTDYSKAEEPKFEKINNDKKSKNSFEEMFNNMFNNKDTNNKMNEFFNDLKQDLSHFSHKVMDLMNSTYTKVKDFDFEFPFGDKVEFEKTYEFNSEEVRGFEIELPSGKIDVAKGESDKIFVEAHVKTVLVNKDEEKTKADFEQKFVTLKDGKLDITTPSKMSQVSLRLVLPEKQYDLLMLRLLNGSITISNIDTKIVKIKSYNGAVKVQHTTFETATINGGNGAIELRHVTGDELEAETVNGRIYIDGNLQEIEAESVNGAVVVTTTSNTARKMKATTVAGAVEIYIPKTVSLNGQVSTNFGKADIGLADVTIRSEEEQFLSKTQFFEKIIEDASTLRLLGESRTGSIIVRYTLQS</sequence>
<evidence type="ECO:0000313" key="4">
    <source>
        <dbReference type="EMBL" id="KGR90539.1"/>
    </source>
</evidence>
<proteinExistence type="predicted"/>
<feature type="compositionally biased region" description="Polar residues" evidence="1">
    <location>
        <begin position="38"/>
        <end position="47"/>
    </location>
</feature>
<dbReference type="eggNOG" id="COG3595">
    <property type="taxonomic scope" value="Bacteria"/>
</dbReference>
<dbReference type="InterPro" id="IPR053959">
    <property type="entry name" value="YvlB/LiaX_N"/>
</dbReference>
<dbReference type="OrthoDB" id="2240743at2"/>
<evidence type="ECO:0000256" key="1">
    <source>
        <dbReference type="SAM" id="MobiDB-lite"/>
    </source>
</evidence>
<feature type="compositionally biased region" description="Basic and acidic residues" evidence="1">
    <location>
        <begin position="49"/>
        <end position="60"/>
    </location>
</feature>
<organism evidence="4 5">
    <name type="scientific">Ureibacillus massiliensis 4400831 = CIP 108448 = CCUG 49529</name>
    <dbReference type="NCBI Taxonomy" id="1211035"/>
    <lineage>
        <taxon>Bacteria</taxon>
        <taxon>Bacillati</taxon>
        <taxon>Bacillota</taxon>
        <taxon>Bacilli</taxon>
        <taxon>Bacillales</taxon>
        <taxon>Caryophanaceae</taxon>
        <taxon>Ureibacillus</taxon>
    </lineage>
</organism>
<evidence type="ECO:0000313" key="5">
    <source>
        <dbReference type="Proteomes" id="UP000030595"/>
    </source>
</evidence>
<keyword evidence="5" id="KW-1185">Reference proteome</keyword>
<evidence type="ECO:0000259" key="3">
    <source>
        <dbReference type="Pfam" id="PF22746"/>
    </source>
</evidence>
<dbReference type="RefSeq" id="WP_036176395.1">
    <property type="nucleotide sequence ID" value="NZ_AVCZ01000017.1"/>
</dbReference>
<feature type="domain" description="DUF4097" evidence="2">
    <location>
        <begin position="153"/>
        <end position="362"/>
    </location>
</feature>
<name>A0A0A3J0J3_9BACL</name>